<dbReference type="STRING" id="1391654.AKJ09_03732"/>
<dbReference type="EMBL" id="CP012333">
    <property type="protein sequence ID" value="AKU97068.1"/>
    <property type="molecule type" value="Genomic_DNA"/>
</dbReference>
<proteinExistence type="predicted"/>
<keyword evidence="3" id="KW-1185">Reference proteome</keyword>
<dbReference type="Proteomes" id="UP000064967">
    <property type="component" value="Chromosome"/>
</dbReference>
<reference evidence="2 3" key="1">
    <citation type="submission" date="2015-08" db="EMBL/GenBank/DDBJ databases">
        <authorList>
            <person name="Babu N.S."/>
            <person name="Beckwith C.J."/>
            <person name="Beseler K.G."/>
            <person name="Brison A."/>
            <person name="Carone J.V."/>
            <person name="Caskin T.P."/>
            <person name="Diamond M."/>
            <person name="Durham M.E."/>
            <person name="Foxe J.M."/>
            <person name="Go M."/>
            <person name="Henderson B.A."/>
            <person name="Jones I.B."/>
            <person name="McGettigan J.A."/>
            <person name="Micheletti S.J."/>
            <person name="Nasrallah M.E."/>
            <person name="Ortiz D."/>
            <person name="Piller C.R."/>
            <person name="Privatt S.R."/>
            <person name="Schneider S.L."/>
            <person name="Sharp S."/>
            <person name="Smith T.C."/>
            <person name="Stanton J.D."/>
            <person name="Ullery H.E."/>
            <person name="Wilson R.J."/>
            <person name="Serrano M.G."/>
            <person name="Buck G."/>
            <person name="Lee V."/>
            <person name="Wang Y."/>
            <person name="Carvalho R."/>
            <person name="Voegtly L."/>
            <person name="Shi R."/>
            <person name="Duckworth R."/>
            <person name="Johnson A."/>
            <person name="Loviza R."/>
            <person name="Walstead R."/>
            <person name="Shah Z."/>
            <person name="Kiflezghi M."/>
            <person name="Wade K."/>
            <person name="Ball S.L."/>
            <person name="Bradley K.W."/>
            <person name="Asai D.J."/>
            <person name="Bowman C.A."/>
            <person name="Russell D.A."/>
            <person name="Pope W.H."/>
            <person name="Jacobs-Sera D."/>
            <person name="Hendrix R.W."/>
            <person name="Hatfull G.F."/>
        </authorList>
    </citation>
    <scope>NUCLEOTIDE SEQUENCE [LARGE SCALE GENOMIC DNA]</scope>
    <source>
        <strain evidence="2 3">DSM 27648</strain>
    </source>
</reference>
<name>A0A0K1PU50_9BACT</name>
<dbReference type="InterPro" id="IPR029063">
    <property type="entry name" value="SAM-dependent_MTases_sf"/>
</dbReference>
<dbReference type="Pfam" id="PF08241">
    <property type="entry name" value="Methyltransf_11"/>
    <property type="match status" value="1"/>
</dbReference>
<feature type="domain" description="Methyltransferase type 11" evidence="1">
    <location>
        <begin position="3"/>
        <end position="89"/>
    </location>
</feature>
<dbReference type="Gene3D" id="3.40.50.150">
    <property type="entry name" value="Vaccinia Virus protein VP39"/>
    <property type="match status" value="1"/>
</dbReference>
<protein>
    <recommendedName>
        <fullName evidence="1">Methyltransferase type 11 domain-containing protein</fullName>
    </recommendedName>
</protein>
<dbReference type="KEGG" id="llu:AKJ09_03732"/>
<organism evidence="2 3">
    <name type="scientific">Labilithrix luteola</name>
    <dbReference type="NCBI Taxonomy" id="1391654"/>
    <lineage>
        <taxon>Bacteria</taxon>
        <taxon>Pseudomonadati</taxon>
        <taxon>Myxococcota</taxon>
        <taxon>Polyangia</taxon>
        <taxon>Polyangiales</taxon>
        <taxon>Labilitrichaceae</taxon>
        <taxon>Labilithrix</taxon>
    </lineage>
</organism>
<dbReference type="InterPro" id="IPR013216">
    <property type="entry name" value="Methyltransf_11"/>
</dbReference>
<evidence type="ECO:0000259" key="1">
    <source>
        <dbReference type="Pfam" id="PF08241"/>
    </source>
</evidence>
<dbReference type="CDD" id="cd02440">
    <property type="entry name" value="AdoMet_MTases"/>
    <property type="match status" value="1"/>
</dbReference>
<evidence type="ECO:0000313" key="3">
    <source>
        <dbReference type="Proteomes" id="UP000064967"/>
    </source>
</evidence>
<dbReference type="OrthoDB" id="9765084at2"/>
<dbReference type="RefSeq" id="WP_146648276.1">
    <property type="nucleotide sequence ID" value="NZ_CP012333.1"/>
</dbReference>
<sequence>MNSLALAARGARVTLLDVAKPALEIARAYYEQSGIEVAFIEGSIFALPFDDGTFDVVWNTGVIEHFEPEERRRAVTEMLRVMKPGGTMITINPNASARVYRFSKEWGGRKRKRV</sequence>
<evidence type="ECO:0000313" key="2">
    <source>
        <dbReference type="EMBL" id="AKU97068.1"/>
    </source>
</evidence>
<dbReference type="GO" id="GO:0008757">
    <property type="term" value="F:S-adenosylmethionine-dependent methyltransferase activity"/>
    <property type="evidence" value="ECO:0007669"/>
    <property type="project" value="InterPro"/>
</dbReference>
<dbReference type="SUPFAM" id="SSF53335">
    <property type="entry name" value="S-adenosyl-L-methionine-dependent methyltransferases"/>
    <property type="match status" value="1"/>
</dbReference>
<accession>A0A0K1PU50</accession>
<gene>
    <name evidence="2" type="ORF">AKJ09_03732</name>
</gene>
<dbReference type="AlphaFoldDB" id="A0A0K1PU50"/>